<reference evidence="2 3" key="1">
    <citation type="submission" date="2016-10" db="EMBL/GenBank/DDBJ databases">
        <authorList>
            <person name="de Groot N.N."/>
        </authorList>
    </citation>
    <scope>NUCLEOTIDE SEQUENCE [LARGE SCALE GENOMIC DNA]</scope>
    <source>
        <strain evidence="2 3">DSM 28286</strain>
    </source>
</reference>
<dbReference type="AlphaFoldDB" id="A0A1I5S3P3"/>
<keyword evidence="3" id="KW-1185">Reference proteome</keyword>
<dbReference type="RefSeq" id="WP_090654263.1">
    <property type="nucleotide sequence ID" value="NZ_FOXQ01000001.1"/>
</dbReference>
<proteinExistence type="predicted"/>
<name>A0A1I5S3P3_9BACT</name>
<feature type="signal peptide" evidence="1">
    <location>
        <begin position="1"/>
        <end position="20"/>
    </location>
</feature>
<sequence length="387" mass="45297">MFKQIFTILVFLCLFEAAFAQNKDSLIHALLLDIQSMQVKKDSFFYRGGFPTYRECGGAPHNLQPDNTVFYTAITAFALRNMLPHLNAADKAIAENIIHEARISYPLYRNKHGYPYYGFWATKDPIMPGTYYFKYLKQVFGQGEDADDTVMILMTDSSSNKDVTDLKQRLIDVANLSKQKIIAAYKKYRDIPAYSTYLGSRTVPDFDFGVHCNILYFVLDKKLPFVKQDSATLQLITEMVRNREYMRAPIYLSPYYVRSSILIYHVVRLMHAFHIPELEVYKQQLIDDAKKEFDACNNVMDKIILSTSLMRLGVKDEYYKPPFTDIEAFEKSNQQQFIFFQARAAFSYPTPFKQIFLHWSYINYYFYCPAYYKTLWLENLVEQAKGN</sequence>
<keyword evidence="1" id="KW-0732">Signal</keyword>
<organism evidence="2 3">
    <name type="scientific">Parafilimonas terrae</name>
    <dbReference type="NCBI Taxonomy" id="1465490"/>
    <lineage>
        <taxon>Bacteria</taxon>
        <taxon>Pseudomonadati</taxon>
        <taxon>Bacteroidota</taxon>
        <taxon>Chitinophagia</taxon>
        <taxon>Chitinophagales</taxon>
        <taxon>Chitinophagaceae</taxon>
        <taxon>Parafilimonas</taxon>
    </lineage>
</organism>
<dbReference type="OrthoDB" id="1116847at2"/>
<accession>A0A1I5S3P3</accession>
<gene>
    <name evidence="2" type="ORF">SAMN05444277_101566</name>
</gene>
<dbReference type="Proteomes" id="UP000199031">
    <property type="component" value="Unassembled WGS sequence"/>
</dbReference>
<dbReference type="STRING" id="1465490.SAMN05444277_101566"/>
<evidence type="ECO:0000313" key="2">
    <source>
        <dbReference type="EMBL" id="SFP65325.1"/>
    </source>
</evidence>
<protein>
    <submittedName>
        <fullName evidence="2">Uncharacterized protein</fullName>
    </submittedName>
</protein>
<evidence type="ECO:0000256" key="1">
    <source>
        <dbReference type="SAM" id="SignalP"/>
    </source>
</evidence>
<dbReference type="EMBL" id="FOXQ01000001">
    <property type="protein sequence ID" value="SFP65325.1"/>
    <property type="molecule type" value="Genomic_DNA"/>
</dbReference>
<evidence type="ECO:0000313" key="3">
    <source>
        <dbReference type="Proteomes" id="UP000199031"/>
    </source>
</evidence>
<feature type="chain" id="PRO_5011499300" evidence="1">
    <location>
        <begin position="21"/>
        <end position="387"/>
    </location>
</feature>